<evidence type="ECO:0000313" key="1">
    <source>
        <dbReference type="EMBL" id="KAK2025936.1"/>
    </source>
</evidence>
<protein>
    <submittedName>
        <fullName evidence="1">Uncharacterized protein</fullName>
    </submittedName>
</protein>
<proteinExistence type="predicted"/>
<keyword evidence="2" id="KW-1185">Reference proteome</keyword>
<dbReference type="Proteomes" id="UP001232148">
    <property type="component" value="Unassembled WGS sequence"/>
</dbReference>
<accession>A0AAD9HBE5</accession>
<reference evidence="1" key="1">
    <citation type="submission" date="2021-06" db="EMBL/GenBank/DDBJ databases">
        <title>Comparative genomics, transcriptomics and evolutionary studies reveal genomic signatures of adaptation to plant cell wall in hemibiotrophic fungi.</title>
        <authorList>
            <consortium name="DOE Joint Genome Institute"/>
            <person name="Baroncelli R."/>
            <person name="Diaz J.F."/>
            <person name="Benocci T."/>
            <person name="Peng M."/>
            <person name="Battaglia E."/>
            <person name="Haridas S."/>
            <person name="Andreopoulos W."/>
            <person name="Labutti K."/>
            <person name="Pangilinan J."/>
            <person name="Floch G.L."/>
            <person name="Makela M.R."/>
            <person name="Henrissat B."/>
            <person name="Grigoriev I.V."/>
            <person name="Crouch J.A."/>
            <person name="De Vries R.P."/>
            <person name="Sukno S.A."/>
            <person name="Thon M.R."/>
        </authorList>
    </citation>
    <scope>NUCLEOTIDE SEQUENCE</scope>
    <source>
        <strain evidence="1">MAFF235873</strain>
    </source>
</reference>
<organism evidence="1 2">
    <name type="scientific">Colletotrichum zoysiae</name>
    <dbReference type="NCBI Taxonomy" id="1216348"/>
    <lineage>
        <taxon>Eukaryota</taxon>
        <taxon>Fungi</taxon>
        <taxon>Dikarya</taxon>
        <taxon>Ascomycota</taxon>
        <taxon>Pezizomycotina</taxon>
        <taxon>Sordariomycetes</taxon>
        <taxon>Hypocreomycetidae</taxon>
        <taxon>Glomerellales</taxon>
        <taxon>Glomerellaceae</taxon>
        <taxon>Colletotrichum</taxon>
        <taxon>Colletotrichum graminicola species complex</taxon>
    </lineage>
</organism>
<dbReference type="AlphaFoldDB" id="A0AAD9HBE5"/>
<comment type="caution">
    <text evidence="1">The sequence shown here is derived from an EMBL/GenBank/DDBJ whole genome shotgun (WGS) entry which is preliminary data.</text>
</comment>
<name>A0AAD9HBE5_9PEZI</name>
<sequence length="125" mass="13632">MSLHEIPYLLYITDVDLDLNVGFILTEILVLEGVTLRKSADYKAEDSYQGPSDDGNSVVTSMCSYVNTAAGKIHIGLAEALDFSFRFATTLLGRYNGGDRVGLIGGLQRVNLAIVVYGAYMECKK</sequence>
<evidence type="ECO:0000313" key="2">
    <source>
        <dbReference type="Proteomes" id="UP001232148"/>
    </source>
</evidence>
<gene>
    <name evidence="1" type="ORF">LX32DRAFT_655065</name>
</gene>
<dbReference type="EMBL" id="MU842925">
    <property type="protein sequence ID" value="KAK2025936.1"/>
    <property type="molecule type" value="Genomic_DNA"/>
</dbReference>